<dbReference type="InterPro" id="IPR027478">
    <property type="entry name" value="LdcA_N"/>
</dbReference>
<dbReference type="PANTHER" id="PTHR30237:SF2">
    <property type="entry name" value="MUREIN TETRAPEPTIDE CARBOXYPEPTIDASE"/>
    <property type="match status" value="1"/>
</dbReference>
<dbReference type="InterPro" id="IPR027461">
    <property type="entry name" value="Carboxypeptidase_A_C_sf"/>
</dbReference>
<reference evidence="9 10" key="1">
    <citation type="submission" date="2015-09" db="EMBL/GenBank/DDBJ databases">
        <title>Identification and resolution of microdiversity through metagenomic sequencing of parallel consortia.</title>
        <authorList>
            <person name="Nelson W.C."/>
            <person name="Romine M.F."/>
            <person name="Lindemann S.R."/>
        </authorList>
    </citation>
    <scope>NUCLEOTIDE SEQUENCE [LARGE SCALE GENOMIC DNA]</scope>
    <source>
        <strain evidence="9">Ana</strain>
    </source>
</reference>
<evidence type="ECO:0000256" key="3">
    <source>
        <dbReference type="ARBA" id="ARBA00022670"/>
    </source>
</evidence>
<dbReference type="Gene3D" id="3.50.30.60">
    <property type="entry name" value="LD-carboxypeptidase A C-terminal domain-like"/>
    <property type="match status" value="1"/>
</dbReference>
<organism evidence="9 10">
    <name type="scientific">Phormidesmis priestleyi Ana</name>
    <dbReference type="NCBI Taxonomy" id="1666911"/>
    <lineage>
        <taxon>Bacteria</taxon>
        <taxon>Bacillati</taxon>
        <taxon>Cyanobacteriota</taxon>
        <taxon>Cyanophyceae</taxon>
        <taxon>Leptolyngbyales</taxon>
        <taxon>Leptolyngbyaceae</taxon>
        <taxon>Phormidesmis</taxon>
    </lineage>
</organism>
<dbReference type="EMBL" id="LJZR01000020">
    <property type="protein sequence ID" value="KPQ34400.1"/>
    <property type="molecule type" value="Genomic_DNA"/>
</dbReference>
<dbReference type="GO" id="GO:0006508">
    <property type="term" value="P:proteolysis"/>
    <property type="evidence" value="ECO:0007669"/>
    <property type="project" value="UniProtKB-KW"/>
</dbReference>
<feature type="active site" description="Charge relay system" evidence="6">
    <location>
        <position position="290"/>
    </location>
</feature>
<dbReference type="PATRIC" id="fig|1666911.3.peg.261"/>
<evidence type="ECO:0000256" key="4">
    <source>
        <dbReference type="ARBA" id="ARBA00022801"/>
    </source>
</evidence>
<dbReference type="STRING" id="1666911.HLUCCA11_14960"/>
<feature type="domain" description="LD-carboxypeptidase C-terminal" evidence="8">
    <location>
        <begin position="188"/>
        <end position="304"/>
    </location>
</feature>
<dbReference type="InterPro" id="IPR040921">
    <property type="entry name" value="Peptidase_S66C"/>
</dbReference>
<comment type="similarity">
    <text evidence="1">Belongs to the peptidase S66 family.</text>
</comment>
<dbReference type="GO" id="GO:0106415">
    <property type="term" value="F:muramoyltetrapeptide carboxypeptidase activity"/>
    <property type="evidence" value="ECO:0007669"/>
    <property type="project" value="UniProtKB-EC"/>
</dbReference>
<sequence length="319" mass="34087">MTHFLGASAASTRGCCQVPTPLKPGDLLYVISPSGGLQASENFQAGLAVWRSRGYRLHLCEGYDARWGYLAGRDDQRRQQLLSALNAPACRGVLCSRGGYGGTRLLEGWEWPVLEASGKWLIGFSDVTSLLWSLSNQGIAGVHGPVLTTLADEPKWSVDRLFDWVEQHRIAPLTGQGWGRVGAGGRATGLLLPGNLCVATHLLGTSAEPNLTDVILAFEDVGEAPYRLDRMLTQWRSMGRFKSVKGIALGRFSGWESAQPGSLTLSVDEVMRDRLGDLGIPIVSGLPFGHDGANATLPVGVPAVLDANAGTLTVESLNP</sequence>
<gene>
    <name evidence="9" type="primary">ldcA</name>
    <name evidence="9" type="ORF">HLUCCA11_14960</name>
</gene>
<feature type="domain" description="LD-carboxypeptidase N-terminal" evidence="7">
    <location>
        <begin position="30"/>
        <end position="144"/>
    </location>
</feature>
<dbReference type="Gene3D" id="3.40.50.10740">
    <property type="entry name" value="Class I glutamine amidotransferase-like"/>
    <property type="match status" value="1"/>
</dbReference>
<evidence type="ECO:0000256" key="5">
    <source>
        <dbReference type="ARBA" id="ARBA00022825"/>
    </source>
</evidence>
<dbReference type="InterPro" id="IPR029062">
    <property type="entry name" value="Class_I_gatase-like"/>
</dbReference>
<feature type="active site" description="Nucleophile" evidence="6">
    <location>
        <position position="125"/>
    </location>
</feature>
<proteinExistence type="inferred from homology"/>
<evidence type="ECO:0000256" key="2">
    <source>
        <dbReference type="ARBA" id="ARBA00022645"/>
    </source>
</evidence>
<evidence type="ECO:0000259" key="8">
    <source>
        <dbReference type="Pfam" id="PF17676"/>
    </source>
</evidence>
<evidence type="ECO:0000313" key="10">
    <source>
        <dbReference type="Proteomes" id="UP000050465"/>
    </source>
</evidence>
<dbReference type="SUPFAM" id="SSF141986">
    <property type="entry name" value="LD-carboxypeptidase A C-terminal domain-like"/>
    <property type="match status" value="1"/>
</dbReference>
<evidence type="ECO:0000256" key="6">
    <source>
        <dbReference type="PIRSR" id="PIRSR028757-1"/>
    </source>
</evidence>
<evidence type="ECO:0000256" key="1">
    <source>
        <dbReference type="ARBA" id="ARBA00010233"/>
    </source>
</evidence>
<keyword evidence="2 9" id="KW-0121">Carboxypeptidase</keyword>
<evidence type="ECO:0000259" key="7">
    <source>
        <dbReference type="Pfam" id="PF02016"/>
    </source>
</evidence>
<keyword evidence="3" id="KW-0645">Protease</keyword>
<dbReference type="EC" id="3.4.17.13" evidence="9"/>
<evidence type="ECO:0000313" key="9">
    <source>
        <dbReference type="EMBL" id="KPQ34400.1"/>
    </source>
</evidence>
<accession>A0A0P7ZIG3</accession>
<keyword evidence="4 9" id="KW-0378">Hydrolase</keyword>
<dbReference type="Proteomes" id="UP000050465">
    <property type="component" value="Unassembled WGS sequence"/>
</dbReference>
<dbReference type="PIRSF" id="PIRSF028757">
    <property type="entry name" value="LD-carboxypeptidase"/>
    <property type="match status" value="1"/>
</dbReference>
<protein>
    <submittedName>
        <fullName evidence="9">Muramoyltetrapeptide carboxypeptidase</fullName>
        <ecNumber evidence="9">3.4.17.13</ecNumber>
    </submittedName>
</protein>
<dbReference type="GO" id="GO:0008236">
    <property type="term" value="F:serine-type peptidase activity"/>
    <property type="evidence" value="ECO:0007669"/>
    <property type="project" value="UniProtKB-KW"/>
</dbReference>
<dbReference type="SUPFAM" id="SSF52317">
    <property type="entry name" value="Class I glutamine amidotransferase-like"/>
    <property type="match status" value="1"/>
</dbReference>
<dbReference type="InterPro" id="IPR040449">
    <property type="entry name" value="Peptidase_S66_N"/>
</dbReference>
<dbReference type="Pfam" id="PF17676">
    <property type="entry name" value="Peptidase_S66C"/>
    <property type="match status" value="1"/>
</dbReference>
<dbReference type="CDD" id="cd07025">
    <property type="entry name" value="Peptidase_S66"/>
    <property type="match status" value="1"/>
</dbReference>
<feature type="active site" description="Charge relay system" evidence="6">
    <location>
        <position position="219"/>
    </location>
</feature>
<dbReference type="AlphaFoldDB" id="A0A0P7ZIG3"/>
<dbReference type="PANTHER" id="PTHR30237">
    <property type="entry name" value="MURAMOYLTETRAPEPTIDE CARBOXYPEPTIDASE"/>
    <property type="match status" value="1"/>
</dbReference>
<keyword evidence="5" id="KW-0720">Serine protease</keyword>
<dbReference type="InterPro" id="IPR003507">
    <property type="entry name" value="S66_fam"/>
</dbReference>
<dbReference type="Pfam" id="PF02016">
    <property type="entry name" value="Peptidase_S66"/>
    <property type="match status" value="1"/>
</dbReference>
<comment type="caution">
    <text evidence="9">The sequence shown here is derived from an EMBL/GenBank/DDBJ whole genome shotgun (WGS) entry which is preliminary data.</text>
</comment>
<name>A0A0P7ZIG3_9CYAN</name>